<evidence type="ECO:0000256" key="9">
    <source>
        <dbReference type="ARBA" id="ARBA00023014"/>
    </source>
</evidence>
<evidence type="ECO:0000313" key="13">
    <source>
        <dbReference type="Proteomes" id="UP000077339"/>
    </source>
</evidence>
<organism evidence="12 13">
    <name type="scientific">Kosmotoga arenicorallina S304</name>
    <dbReference type="NCBI Taxonomy" id="1453497"/>
    <lineage>
        <taxon>Bacteria</taxon>
        <taxon>Thermotogati</taxon>
        <taxon>Thermotogota</taxon>
        <taxon>Thermotogae</taxon>
        <taxon>Kosmotogales</taxon>
        <taxon>Kosmotogaceae</taxon>
        <taxon>Kosmotoga</taxon>
    </lineage>
</organism>
<reference evidence="12 13" key="1">
    <citation type="submission" date="2014-02" db="EMBL/GenBank/DDBJ databases">
        <title>Kosmotoga genome sequencing.</title>
        <authorList>
            <person name="Pollo S.M."/>
            <person name="Charchuk R."/>
            <person name="Nesbo C.L."/>
        </authorList>
    </citation>
    <scope>NUCLEOTIDE SEQUENCE [LARGE SCALE GENOMIC DNA]</scope>
    <source>
        <strain evidence="12 13">S304</strain>
    </source>
</reference>
<comment type="cofactor">
    <cofactor evidence="2">
        <name>[4Fe-4S] cluster</name>
        <dbReference type="ChEBI" id="CHEBI:49883"/>
    </cofactor>
</comment>
<dbReference type="GO" id="GO:0051536">
    <property type="term" value="F:iron-sulfur cluster binding"/>
    <property type="evidence" value="ECO:0007669"/>
    <property type="project" value="UniProtKB-KW"/>
</dbReference>
<dbReference type="STRING" id="1453497.AT15_06505"/>
<evidence type="ECO:0000256" key="3">
    <source>
        <dbReference type="ARBA" id="ARBA00011048"/>
    </source>
</evidence>
<dbReference type="Pfam" id="PF00724">
    <property type="entry name" value="Oxidored_FMN"/>
    <property type="match status" value="1"/>
</dbReference>
<evidence type="ECO:0000256" key="5">
    <source>
        <dbReference type="ARBA" id="ARBA00022643"/>
    </source>
</evidence>
<dbReference type="PATRIC" id="fig|1453497.3.peg.1300"/>
<comment type="similarity">
    <text evidence="3">In the N-terminal section; belongs to the NADH:flavin oxidoreductase/NADH oxidase family.</text>
</comment>
<dbReference type="InterPro" id="IPR051793">
    <property type="entry name" value="NADH:flavin_oxidoreductase"/>
</dbReference>
<feature type="non-terminal residue" evidence="12">
    <location>
        <position position="1"/>
    </location>
</feature>
<dbReference type="Gene3D" id="3.50.50.60">
    <property type="entry name" value="FAD/NAD(P)-binding domain"/>
    <property type="match status" value="1"/>
</dbReference>
<feature type="domain" description="NADH:flavin oxidoreductase/NADH oxidase N-terminal" evidence="10">
    <location>
        <begin position="58"/>
        <end position="109"/>
    </location>
</feature>
<keyword evidence="13" id="KW-1185">Reference proteome</keyword>
<dbReference type="Pfam" id="PF07992">
    <property type="entry name" value="Pyr_redox_2"/>
    <property type="match status" value="1"/>
</dbReference>
<dbReference type="GO" id="GO:0046872">
    <property type="term" value="F:metal ion binding"/>
    <property type="evidence" value="ECO:0007669"/>
    <property type="project" value="UniProtKB-KW"/>
</dbReference>
<dbReference type="AlphaFoldDB" id="A0A176JTE7"/>
<name>A0A176JTE7_9BACT</name>
<evidence type="ECO:0000259" key="10">
    <source>
        <dbReference type="Pfam" id="PF00724"/>
    </source>
</evidence>
<dbReference type="RefSeq" id="WP_153019746.1">
    <property type="nucleotide sequence ID" value="NZ_JFHK01000035.1"/>
</dbReference>
<dbReference type="Gene3D" id="3.20.20.70">
    <property type="entry name" value="Aldolase class I"/>
    <property type="match status" value="1"/>
</dbReference>
<keyword evidence="5" id="KW-0288">FMN</keyword>
<dbReference type="PANTHER" id="PTHR42917">
    <property type="entry name" value="2,4-DIENOYL-COA REDUCTASE"/>
    <property type="match status" value="1"/>
</dbReference>
<keyword evidence="9" id="KW-0411">Iron-sulfur</keyword>
<dbReference type="SUPFAM" id="SSF51395">
    <property type="entry name" value="FMN-linked oxidoreductases"/>
    <property type="match status" value="1"/>
</dbReference>
<keyword evidence="7" id="KW-0560">Oxidoreductase</keyword>
<dbReference type="Gene3D" id="3.40.50.720">
    <property type="entry name" value="NAD(P)-binding Rossmann-like Domain"/>
    <property type="match status" value="1"/>
</dbReference>
<comment type="caution">
    <text evidence="12">The sequence shown here is derived from an EMBL/GenBank/DDBJ whole genome shotgun (WGS) entry which is preliminary data.</text>
</comment>
<dbReference type="EMBL" id="JFHK01000035">
    <property type="protein sequence ID" value="OAA26535.1"/>
    <property type="molecule type" value="Genomic_DNA"/>
</dbReference>
<evidence type="ECO:0000256" key="2">
    <source>
        <dbReference type="ARBA" id="ARBA00001966"/>
    </source>
</evidence>
<comment type="cofactor">
    <cofactor evidence="1">
        <name>FMN</name>
        <dbReference type="ChEBI" id="CHEBI:58210"/>
    </cofactor>
</comment>
<gene>
    <name evidence="12" type="ORF">AT15_06505</name>
</gene>
<evidence type="ECO:0000256" key="8">
    <source>
        <dbReference type="ARBA" id="ARBA00023004"/>
    </source>
</evidence>
<dbReference type="PRINTS" id="PR00469">
    <property type="entry name" value="PNDRDTASEII"/>
</dbReference>
<evidence type="ECO:0000313" key="12">
    <source>
        <dbReference type="EMBL" id="OAA26535.1"/>
    </source>
</evidence>
<keyword evidence="8" id="KW-0408">Iron</keyword>
<dbReference type="InterPro" id="IPR023753">
    <property type="entry name" value="FAD/NAD-binding_dom"/>
</dbReference>
<evidence type="ECO:0008006" key="14">
    <source>
        <dbReference type="Google" id="ProtNLM"/>
    </source>
</evidence>
<sequence>KVHNLREYDGVDIVRKFEEYGYATVHADVGFGDKEKRLEPMAYKQAWRSNLAKALKDGGIKIPVIAVGVIREPEIAESLLISGVADLVALGRTLIADADWPLKALYGKEKTIRKCIGCSECIRSRHTMGTAIRCGVNPIVGKSSDYEKIIPSQIPKHIAIIGAGPAGLEAARVAALKGHRVTIFEREKEIGGAVRIGSVPPGKEKMRWLIGYYSEVLKELGVDIRVHTAVDVERVMKENPDEIVLAMGAKPFIPDIEGIDGPNVVLYSDVLDEKITLQKGERVVVGGGGLVGCEIALYLATKGCEVTIVEMLPEVAKEMEPISRNYLLRELKEHNVKILTGSRIVKISKSSLNIKKNDGMEMELDLDIFVAAFGEKSREFEKIDVPVPTHIIGDMTRVGKIVEAIRDGYAIGLNL</sequence>
<evidence type="ECO:0000256" key="6">
    <source>
        <dbReference type="ARBA" id="ARBA00022723"/>
    </source>
</evidence>
<feature type="domain" description="FAD/NAD(P)-binding" evidence="11">
    <location>
        <begin position="157"/>
        <end position="379"/>
    </location>
</feature>
<proteinExistence type="inferred from homology"/>
<keyword evidence="4" id="KW-0285">Flavoprotein</keyword>
<evidence type="ECO:0000259" key="11">
    <source>
        <dbReference type="Pfam" id="PF07992"/>
    </source>
</evidence>
<dbReference type="GO" id="GO:0010181">
    <property type="term" value="F:FMN binding"/>
    <property type="evidence" value="ECO:0007669"/>
    <property type="project" value="InterPro"/>
</dbReference>
<dbReference type="GO" id="GO:0016491">
    <property type="term" value="F:oxidoreductase activity"/>
    <property type="evidence" value="ECO:0007669"/>
    <property type="project" value="UniProtKB-KW"/>
</dbReference>
<accession>A0A176JTE7</accession>
<dbReference type="Proteomes" id="UP000077339">
    <property type="component" value="Unassembled WGS sequence"/>
</dbReference>
<protein>
    <recommendedName>
        <fullName evidence="14">NADH:flavin oxidoreductase</fullName>
    </recommendedName>
</protein>
<dbReference type="InterPro" id="IPR013785">
    <property type="entry name" value="Aldolase_TIM"/>
</dbReference>
<dbReference type="SUPFAM" id="SSF51905">
    <property type="entry name" value="FAD/NAD(P)-binding domain"/>
    <property type="match status" value="1"/>
</dbReference>
<dbReference type="PRINTS" id="PR00368">
    <property type="entry name" value="FADPNR"/>
</dbReference>
<evidence type="ECO:0000256" key="1">
    <source>
        <dbReference type="ARBA" id="ARBA00001917"/>
    </source>
</evidence>
<keyword evidence="6" id="KW-0479">Metal-binding</keyword>
<evidence type="ECO:0000256" key="4">
    <source>
        <dbReference type="ARBA" id="ARBA00022630"/>
    </source>
</evidence>
<dbReference type="OrthoDB" id="9772736at2"/>
<dbReference type="InterPro" id="IPR036188">
    <property type="entry name" value="FAD/NAD-bd_sf"/>
</dbReference>
<dbReference type="InterPro" id="IPR001155">
    <property type="entry name" value="OxRdtase_FMN_N"/>
</dbReference>
<evidence type="ECO:0000256" key="7">
    <source>
        <dbReference type="ARBA" id="ARBA00023002"/>
    </source>
</evidence>
<dbReference type="PANTHER" id="PTHR42917:SF2">
    <property type="entry name" value="2,4-DIENOYL-COA REDUCTASE [(2E)-ENOYL-COA-PRODUCING]"/>
    <property type="match status" value="1"/>
</dbReference>